<protein>
    <submittedName>
        <fullName evidence="1">Uncharacterized protein</fullName>
    </submittedName>
</protein>
<dbReference type="InParanoid" id="A0A1S0UJ03"/>
<organism evidence="1">
    <name type="scientific">Loa loa</name>
    <name type="common">Eye worm</name>
    <name type="synonym">Filaria loa</name>
    <dbReference type="NCBI Taxonomy" id="7209"/>
    <lineage>
        <taxon>Eukaryota</taxon>
        <taxon>Metazoa</taxon>
        <taxon>Ecdysozoa</taxon>
        <taxon>Nematoda</taxon>
        <taxon>Chromadorea</taxon>
        <taxon>Rhabditida</taxon>
        <taxon>Spirurina</taxon>
        <taxon>Spiruromorpha</taxon>
        <taxon>Filarioidea</taxon>
        <taxon>Onchocercidae</taxon>
        <taxon>Loa</taxon>
    </lineage>
</organism>
<proteinExistence type="predicted"/>
<gene>
    <name evidence="1" type="ORF">LOAG_17311</name>
</gene>
<reference evidence="1" key="1">
    <citation type="submission" date="2012-04" db="EMBL/GenBank/DDBJ databases">
        <title>The Genome Sequence of Loa loa.</title>
        <authorList>
            <consortium name="The Broad Institute Genome Sequencing Platform"/>
            <consortium name="Broad Institute Genome Sequencing Center for Infectious Disease"/>
            <person name="Nutman T.B."/>
            <person name="Fink D.L."/>
            <person name="Russ C."/>
            <person name="Young S."/>
            <person name="Zeng Q."/>
            <person name="Gargeya S."/>
            <person name="Alvarado L."/>
            <person name="Berlin A."/>
            <person name="Chapman S.B."/>
            <person name="Chen Z."/>
            <person name="Freedman E."/>
            <person name="Gellesch M."/>
            <person name="Goldberg J."/>
            <person name="Griggs A."/>
            <person name="Gujja S."/>
            <person name="Heilman E.R."/>
            <person name="Heiman D."/>
            <person name="Howarth C."/>
            <person name="Mehta T."/>
            <person name="Neiman D."/>
            <person name="Pearson M."/>
            <person name="Roberts A."/>
            <person name="Saif S."/>
            <person name="Shea T."/>
            <person name="Shenoy N."/>
            <person name="Sisk P."/>
            <person name="Stolte C."/>
            <person name="Sykes S."/>
            <person name="White J."/>
            <person name="Yandava C."/>
            <person name="Haas B."/>
            <person name="Henn M.R."/>
            <person name="Nusbaum C."/>
            <person name="Birren B."/>
        </authorList>
    </citation>
    <scope>NUCLEOTIDE SEQUENCE [LARGE SCALE GENOMIC DNA]</scope>
</reference>
<dbReference type="CTD" id="9947316"/>
<dbReference type="GeneID" id="9947316"/>
<name>A0A1S0UJ03_LOALO</name>
<dbReference type="OrthoDB" id="10527069at2759"/>
<accession>A0A1S0UJ03</accession>
<dbReference type="KEGG" id="loa:LOAG_17311"/>
<sequence length="144" mass="16216">MLRKISTQNWAIVAGPVLVDTTEYYLRTKVGMVTTHEIIKIYGQSEINNERILATLIPVSKNSRGQKDLELIPKTTSVADIGDGFVQIRICRLFKTPDSKAYSLREELELRCANAKSKANKVTNFLVNLQKMNCGLKVNNTMNL</sequence>
<dbReference type="RefSeq" id="XP_003145451.2">
    <property type="nucleotide sequence ID" value="XM_003145403.2"/>
</dbReference>
<dbReference type="AlphaFoldDB" id="A0A1S0UJ03"/>
<evidence type="ECO:0000313" key="1">
    <source>
        <dbReference type="EMBL" id="EJD75569.1"/>
    </source>
</evidence>
<dbReference type="EMBL" id="JH712125">
    <property type="protein sequence ID" value="EJD75569.1"/>
    <property type="molecule type" value="Genomic_DNA"/>
</dbReference>